<comment type="catalytic activity">
    <reaction evidence="1">
        <text>Endotype eliminative cleavage of L-alpha-rhamnopyranosyl-(1-&gt;4)-alpha-D-galactopyranosyluronic acid bonds of rhamnogalacturonan I domains in ramified hairy regions of pectin leaving L-rhamnopyranose at the reducing end and 4-deoxy-4,5-unsaturated D-galactopyranosyluronic acid at the non-reducing end.</text>
        <dbReference type="EC" id="4.2.2.23"/>
    </reaction>
</comment>
<keyword evidence="25" id="KW-0456">Lyase</keyword>
<protein>
    <recommendedName>
        <fullName evidence="31">Protein kinase domain-containing protein</fullName>
    </recommendedName>
</protein>
<dbReference type="InterPro" id="IPR029413">
    <property type="entry name" value="RG-lyase_II"/>
</dbReference>
<evidence type="ECO:0000256" key="19">
    <source>
        <dbReference type="ARBA" id="ARBA00022777"/>
    </source>
</evidence>
<evidence type="ECO:0000256" key="27">
    <source>
        <dbReference type="ARBA" id="ARBA00048679"/>
    </source>
</evidence>
<dbReference type="CDD" id="cd10316">
    <property type="entry name" value="RGL4_M"/>
    <property type="match status" value="2"/>
</dbReference>
<comment type="subcellular location">
    <subcellularLocation>
        <location evidence="2">Cell membrane</location>
        <topology evidence="2">Single-pass membrane protein</topology>
    </subcellularLocation>
    <subcellularLocation>
        <location evidence="4">Cytoplasm</location>
    </subcellularLocation>
    <subcellularLocation>
        <location evidence="3">Membrane</location>
        <topology evidence="3">Single-pass type I membrane protein</topology>
    </subcellularLocation>
    <subcellularLocation>
        <location evidence="5">Secreted</location>
    </subcellularLocation>
</comment>
<evidence type="ECO:0000256" key="2">
    <source>
        <dbReference type="ARBA" id="ARBA00004162"/>
    </source>
</evidence>
<dbReference type="GO" id="GO:0005737">
    <property type="term" value="C:cytoplasm"/>
    <property type="evidence" value="ECO:0007669"/>
    <property type="project" value="UniProtKB-SubCell"/>
</dbReference>
<feature type="domain" description="Protein kinase" evidence="31">
    <location>
        <begin position="931"/>
        <end position="1205"/>
    </location>
</feature>
<reference evidence="32" key="1">
    <citation type="journal article" date="2012" name="Nature">
        <title>The tomato genome sequence provides insights into fleshy fruit evolution.</title>
        <authorList>
            <consortium name="Tomato Genome Consortium"/>
        </authorList>
    </citation>
    <scope>NUCLEOTIDE SEQUENCE [LARGE SCALE GENOMIC DNA]</scope>
    <source>
        <strain evidence="32">cv. Heinz 1706</strain>
    </source>
</reference>
<dbReference type="Gene3D" id="1.10.510.10">
    <property type="entry name" value="Transferase(Phosphotransferase) domain 1"/>
    <property type="match status" value="1"/>
</dbReference>
<dbReference type="FunFam" id="1.10.510.10:FF:000335">
    <property type="entry name" value="receptor-like cytosolic serine/threonine-protein kinase RBK2"/>
    <property type="match status" value="1"/>
</dbReference>
<dbReference type="GO" id="GO:0005975">
    <property type="term" value="P:carbohydrate metabolic process"/>
    <property type="evidence" value="ECO:0007669"/>
    <property type="project" value="InterPro"/>
</dbReference>
<organism evidence="32">
    <name type="scientific">Solanum lycopersicum</name>
    <name type="common">Tomato</name>
    <name type="synonym">Lycopersicon esculentum</name>
    <dbReference type="NCBI Taxonomy" id="4081"/>
    <lineage>
        <taxon>Eukaryota</taxon>
        <taxon>Viridiplantae</taxon>
        <taxon>Streptophyta</taxon>
        <taxon>Embryophyta</taxon>
        <taxon>Tracheophyta</taxon>
        <taxon>Spermatophyta</taxon>
        <taxon>Magnoliopsida</taxon>
        <taxon>eudicotyledons</taxon>
        <taxon>Gunneridae</taxon>
        <taxon>Pentapetalae</taxon>
        <taxon>asterids</taxon>
        <taxon>lamiids</taxon>
        <taxon>Solanales</taxon>
        <taxon>Solanaceae</taxon>
        <taxon>Solanoideae</taxon>
        <taxon>Solaneae</taxon>
        <taxon>Solanum</taxon>
        <taxon>Solanum subgen. Lycopersicon</taxon>
    </lineage>
</organism>
<keyword evidence="15 30" id="KW-0812">Transmembrane</keyword>
<dbReference type="InterPro" id="IPR017441">
    <property type="entry name" value="Protein_kinase_ATP_BS"/>
</dbReference>
<dbReference type="Gene3D" id="3.80.10.10">
    <property type="entry name" value="Ribonuclease Inhibitor"/>
    <property type="match status" value="3"/>
</dbReference>
<comment type="catalytic activity">
    <reaction evidence="27">
        <text>L-seryl-[protein] + ATP = O-phospho-L-seryl-[protein] + ADP + H(+)</text>
        <dbReference type="Rhea" id="RHEA:17989"/>
        <dbReference type="Rhea" id="RHEA-COMP:9863"/>
        <dbReference type="Rhea" id="RHEA-COMP:11604"/>
        <dbReference type="ChEBI" id="CHEBI:15378"/>
        <dbReference type="ChEBI" id="CHEBI:29999"/>
        <dbReference type="ChEBI" id="CHEBI:30616"/>
        <dbReference type="ChEBI" id="CHEBI:83421"/>
        <dbReference type="ChEBI" id="CHEBI:456216"/>
        <dbReference type="EC" id="2.7.11.1"/>
    </reaction>
</comment>
<dbReference type="InterPro" id="IPR051850">
    <property type="entry name" value="Polysacch_Lyase_4"/>
</dbReference>
<dbReference type="GO" id="GO:0005576">
    <property type="term" value="C:extracellular region"/>
    <property type="evidence" value="ECO:0007669"/>
    <property type="project" value="UniProtKB-SubCell"/>
</dbReference>
<evidence type="ECO:0000313" key="33">
    <source>
        <dbReference type="Proteomes" id="UP000004994"/>
    </source>
</evidence>
<keyword evidence="19" id="KW-0418">Kinase</keyword>
<comment type="subunit">
    <text evidence="28">Interacts with ARAC5 and ARAC10.</text>
</comment>
<dbReference type="CDD" id="cd10320">
    <property type="entry name" value="RGL4_N"/>
    <property type="match status" value="2"/>
</dbReference>
<dbReference type="Pfam" id="PF14683">
    <property type="entry name" value="CBM-like"/>
    <property type="match status" value="1"/>
</dbReference>
<evidence type="ECO:0000256" key="5">
    <source>
        <dbReference type="ARBA" id="ARBA00004613"/>
    </source>
</evidence>
<evidence type="ECO:0000256" key="17">
    <source>
        <dbReference type="ARBA" id="ARBA00022737"/>
    </source>
</evidence>
<dbReference type="GO" id="GO:0030246">
    <property type="term" value="F:carbohydrate binding"/>
    <property type="evidence" value="ECO:0007669"/>
    <property type="project" value="InterPro"/>
</dbReference>
<dbReference type="PANTHER" id="PTHR32018:SF18">
    <property type="entry name" value="RHAMNOGALACTURONAN ENDOLYASE"/>
    <property type="match status" value="1"/>
</dbReference>
<dbReference type="InterPro" id="IPR032675">
    <property type="entry name" value="LRR_dom_sf"/>
</dbReference>
<keyword evidence="18 29" id="KW-0547">Nucleotide-binding</keyword>
<keyword evidence="33" id="KW-1185">Reference proteome</keyword>
<evidence type="ECO:0000313" key="32">
    <source>
        <dbReference type="EnsemblPlants" id="Solyc04g014400.3.1"/>
    </source>
</evidence>
<evidence type="ECO:0000256" key="9">
    <source>
        <dbReference type="ARBA" id="ARBA00022490"/>
    </source>
</evidence>
<dbReference type="FunFam" id="3.80.10.10:FF:000095">
    <property type="entry name" value="LRR receptor-like serine/threonine-protein kinase GSO1"/>
    <property type="match status" value="1"/>
</dbReference>
<evidence type="ECO:0000259" key="31">
    <source>
        <dbReference type="PROSITE" id="PS50011"/>
    </source>
</evidence>
<dbReference type="EnsemblPlants" id="Solyc04g014400.3.1">
    <property type="protein sequence ID" value="Solyc04g014400.3.1"/>
    <property type="gene ID" value="Solyc04g014400.3"/>
</dbReference>
<evidence type="ECO:0000256" key="1">
    <source>
        <dbReference type="ARBA" id="ARBA00001324"/>
    </source>
</evidence>
<proteinExistence type="inferred from homology"/>
<evidence type="ECO:0000256" key="6">
    <source>
        <dbReference type="ARBA" id="ARBA00009592"/>
    </source>
</evidence>
<keyword evidence="22 30" id="KW-0472">Membrane</keyword>
<dbReference type="InterPro" id="IPR011013">
    <property type="entry name" value="Gal_mutarotase_sf_dom"/>
</dbReference>
<evidence type="ECO:0000256" key="8">
    <source>
        <dbReference type="ARBA" id="ARBA00022475"/>
    </source>
</evidence>
<keyword evidence="8" id="KW-1003">Cell membrane</keyword>
<feature type="binding site" evidence="29">
    <location>
        <position position="960"/>
    </location>
    <ligand>
        <name>ATP</name>
        <dbReference type="ChEBI" id="CHEBI:30616"/>
    </ligand>
</feature>
<keyword evidence="21 30" id="KW-1133">Transmembrane helix</keyword>
<dbReference type="PROSITE" id="PS00107">
    <property type="entry name" value="PROTEIN_KINASE_ATP"/>
    <property type="match status" value="1"/>
</dbReference>
<dbReference type="PANTHER" id="PTHR32018">
    <property type="entry name" value="RHAMNOGALACTURONATE LYASE FAMILY PROTEIN"/>
    <property type="match status" value="1"/>
</dbReference>
<dbReference type="GO" id="GO:0005524">
    <property type="term" value="F:ATP binding"/>
    <property type="evidence" value="ECO:0007669"/>
    <property type="project" value="UniProtKB-UniRule"/>
</dbReference>
<comment type="similarity">
    <text evidence="7">Belongs to the polysaccharide lyase 4 family.</text>
</comment>
<dbReference type="GO" id="GO:0004674">
    <property type="term" value="F:protein serine/threonine kinase activity"/>
    <property type="evidence" value="ECO:0007669"/>
    <property type="project" value="UniProtKB-KW"/>
</dbReference>
<dbReference type="CDD" id="cd14066">
    <property type="entry name" value="STKc_IRAK"/>
    <property type="match status" value="1"/>
</dbReference>
<dbReference type="InParanoid" id="A0A3Q7GRJ3"/>
<evidence type="ECO:0000256" key="21">
    <source>
        <dbReference type="ARBA" id="ARBA00022989"/>
    </source>
</evidence>
<dbReference type="InterPro" id="IPR011009">
    <property type="entry name" value="Kinase-like_dom_sf"/>
</dbReference>
<comment type="catalytic activity">
    <reaction evidence="26">
        <text>L-threonyl-[protein] + ATP = O-phospho-L-threonyl-[protein] + ADP + H(+)</text>
        <dbReference type="Rhea" id="RHEA:46608"/>
        <dbReference type="Rhea" id="RHEA-COMP:11060"/>
        <dbReference type="Rhea" id="RHEA-COMP:11605"/>
        <dbReference type="ChEBI" id="CHEBI:15378"/>
        <dbReference type="ChEBI" id="CHEBI:30013"/>
        <dbReference type="ChEBI" id="CHEBI:30616"/>
        <dbReference type="ChEBI" id="CHEBI:61977"/>
        <dbReference type="ChEBI" id="CHEBI:456216"/>
        <dbReference type="EC" id="2.7.11.1"/>
    </reaction>
</comment>
<keyword evidence="24" id="KW-0325">Glycoprotein</keyword>
<keyword evidence="17" id="KW-0677">Repeat</keyword>
<sequence length="2297" mass="259919">MVLVDNGLFSITFSVPDGMVVNIKYNGIDNLLENKNKENNRGYWDIVWNKAEKQGDIFDKFIILRGSSGFYSYAIFERLEGWPDIDVYQGRMAFKLNEKLFSYMAISDERQRIMPTAQDRAMGRQLDYKEAVLLTGPSTSFLKGEDNKVHGWISPSPKTGFWMITPSSEFQAGGPVKQDLTSHTGPITLSMLIETERWPYEFPLSQDFVGADQRGIVCGRLLVNDSYMSKTLITPNSTFIGLAAPGDVGSWQIENKGYQFWTQTNNEGYFFINNIIPGNYSLYAWVPGFIGSRTRLQTLVYYPPRNGPTLWEIGIPDRTAEEFFIPNPQPKLQNQLCIAHYEEKFRQYGLWDRYTEIYPNIDLIYTVGSSNYQTDWFFAHVNKYIYKDNGDKTYIPTTWQIVFDLQEVKDFSNYTLQLALASSNEAELQIRINDQNPEHAPHFTTGSIGKDNAIARHGIHGLYRMYSIDIPSDLLTIGSNTMFLKQSRGSSSWSGIMFVMLRGNSGFYSYGKFEHLEGMPALRVDEARIAIKLSQNLFHYMAVSDDRQRVMPTNQDISHGKALAYKEATQITHPSNSPFNYEVDDKYQFSSDNKDIKVHGWICNNPHVGFWVITPTNEYTCGGPMKQDLTSHSGPTSLATFFSGHYTGPQLGLDLQDGESWKKVFGPVFFYLNSDSGNNHQTLWEDAKRQMFEETKKWPYDFPQSKEYLKANERATVSGRLLVNDRYISEDPFYAKSAYVGLALPGDVGSWQTETKGYQFWTQTDESGYFKINGVIPGRSDINLGDLVYNPPRNGPTLWEIGIPDRTAAEFFVPDPLPSLTNHVFINSTTHRFRQYGLWDRYTDLYPNEDLVYRVGVSDYTKDWFYAHVTRRTVHKQYIPTTWQILFDLSTVDPSGTYTLHIALASATSSHLLGRINNPTKPRPIFQTPGLGKNKLIGQGGHADVYKGRLSDGQVVAVKKITKQEKKDEDKVDDFLSELGIIAHINHPNAAKLIGYSADGGLYLVLQYLHHGSLGSLIHGSDERLDWDIRYKVAAGIAEGLLYLHCECPKRIIHRDITASNILLTEDYEPQISDFGLAKWLPEKWVHHVVSPIEGTFGYMAPEYFMHGIVNEKTDVFAFGVLLLELITGRRAVDSYRKSLVLWAKPLLQKNNIKEIADPRLGDVYDVVEMKRAMFTALCCLHHLPDIRPNMKKVVQLLRGENAPVEMKQRSMGGRALMFSHEYTSTHYIQDLNRHMELVMEITGSAAAPRRCWEEERSGLLKLEEDMMSSNGGYLTLWEAYNKTGYLDCCSWRRVRCNLTTGRVIKLNLRAARQGSGDGWSFNASLFLPFKSLQVLILSENYITGWNKNEGFNKLSQLTNLKVLDLQYNYLLFPNVLSSFCWISSLEVLILNRVPGSQMGTIEFPSLKNRSAPIDEGITKKCPGMSNLVVLMVAGYGINDTSFLSTLGLGKLTGLKNLERLYLPSNDFNSTIFSSLKHLPSLKHLDLTNNDIGGKIETSGSRRMSSLRNIRLGGSNSNSTNIIQSLKSFSSLKRLSYEYGDLSASSVTYGWCELKNIQEVALTNNNFEGTIPSCLGNLTSLRWLSLHGNRFTGNIASYPLWRTLTSLEYLDISFNQFEIPLSFNQFDNNSKLTYLDVGQNTITRDVEFKNWIPNFQLQLFVVEGCINLQKLPSFLHYQHDLRIISIDKNQLPGKFPTWLLENNTRLAGLYARGNAFIGPWKLPSTSHLCLEQLDVSNNKLSGHVPANISSAFPKLNFLNMSQNLLEGPIPSDIGGLYLVMLDISHNLLSGGVPSDLAVSSPALTYLRLSNNRLSGTIFSKDIRPSTLFYLYLNGNRFEGPLPSNIFLKPLIALDASGNNFSGEIPRWIRDNTRLIQLDLAKNHLEGSIPVEICNLKLIQVLALSENRLSGPVPSCVSDLPLKHIHLDKNQLGGELEDSLFNISSLITLDLGYNNFTGNIPHTIALLSSLNFLLLNNNQLDGEIPIQICLLNKLSIMDLSFNKLYGPLLPCLGNFKLAENDAETRSVYYQASSRLAWLDFKSWISSTRHYHISYGFLSDFNLMDVETRVQFSTKRNSYTYKGSILKYMSGIDLSSNRLTGIIPVELGNLSKIRAFNLSHNHIFGRIPYTFSNLHEIESLDLSHNSLNGTIPVDLLELHFLAIFSVAYNNLSGAVPPFKAQFSTFDKSSYQGNPLLCGYPLDECYGTKSSNTSNNGNEESAGFLDTDSFYISFVVSYGAILLGITAVLGINPYWRTTWFRLVEVLMLNSYYFFLDNVVMPIKNRWWRTLDNCSAHSCCM</sequence>
<dbReference type="SMART" id="SM00369">
    <property type="entry name" value="LRR_TYP"/>
    <property type="match status" value="7"/>
</dbReference>
<dbReference type="Pfam" id="PF06045">
    <property type="entry name" value="Rhamnogal_lyase"/>
    <property type="match status" value="1"/>
</dbReference>
<dbReference type="GO" id="GO:0051020">
    <property type="term" value="F:GTPase binding"/>
    <property type="evidence" value="ECO:0007669"/>
    <property type="project" value="UniProtKB-ARBA"/>
</dbReference>
<dbReference type="CDD" id="cd10317">
    <property type="entry name" value="RGL4_C"/>
    <property type="match status" value="1"/>
</dbReference>
<dbReference type="Gene3D" id="2.60.120.260">
    <property type="entry name" value="Galactose-binding domain-like"/>
    <property type="match status" value="1"/>
</dbReference>
<evidence type="ECO:0000256" key="11">
    <source>
        <dbReference type="ARBA" id="ARBA00022527"/>
    </source>
</evidence>
<keyword evidence="9" id="KW-0963">Cytoplasm</keyword>
<feature type="transmembrane region" description="Helical" evidence="30">
    <location>
        <begin position="2227"/>
        <end position="2248"/>
    </location>
</feature>
<keyword evidence="20 29" id="KW-0067">ATP-binding</keyword>
<evidence type="ECO:0000256" key="25">
    <source>
        <dbReference type="ARBA" id="ARBA00023239"/>
    </source>
</evidence>
<evidence type="ECO:0000256" key="29">
    <source>
        <dbReference type="PROSITE-ProRule" id="PRU10141"/>
    </source>
</evidence>
<dbReference type="InterPro" id="IPR010325">
    <property type="entry name" value="Rhamnogal_lyase"/>
</dbReference>
<dbReference type="GO" id="GO:0051707">
    <property type="term" value="P:response to other organism"/>
    <property type="evidence" value="ECO:0007669"/>
    <property type="project" value="UniProtKB-ARBA"/>
</dbReference>
<dbReference type="FunFam" id="3.80.10.10:FF:000111">
    <property type="entry name" value="LRR receptor-like serine/threonine-protein kinase ERECTA"/>
    <property type="match status" value="1"/>
</dbReference>
<evidence type="ECO:0000256" key="15">
    <source>
        <dbReference type="ARBA" id="ARBA00022692"/>
    </source>
</evidence>
<dbReference type="PROSITE" id="PS50011">
    <property type="entry name" value="PROTEIN_KINASE_DOM"/>
    <property type="match status" value="1"/>
</dbReference>
<dbReference type="InterPro" id="IPR008266">
    <property type="entry name" value="Tyr_kinase_AS"/>
</dbReference>
<dbReference type="SMART" id="SM00365">
    <property type="entry name" value="LRR_SD22"/>
    <property type="match status" value="9"/>
</dbReference>
<evidence type="ECO:0000256" key="30">
    <source>
        <dbReference type="SAM" id="Phobius"/>
    </source>
</evidence>
<evidence type="ECO:0000256" key="10">
    <source>
        <dbReference type="ARBA" id="ARBA00022525"/>
    </source>
</evidence>
<evidence type="ECO:0000256" key="13">
    <source>
        <dbReference type="ARBA" id="ARBA00022614"/>
    </source>
</evidence>
<dbReference type="GO" id="GO:0006952">
    <property type="term" value="P:defense response"/>
    <property type="evidence" value="ECO:0007669"/>
    <property type="project" value="UniProtKB-ARBA"/>
</dbReference>
<evidence type="ECO:0000256" key="24">
    <source>
        <dbReference type="ARBA" id="ARBA00023180"/>
    </source>
</evidence>
<name>A0A3Q7GRJ3_SOLLC</name>
<comment type="similarity">
    <text evidence="6">Belongs to the RLP family.</text>
</comment>
<dbReference type="InterPro" id="IPR013784">
    <property type="entry name" value="Carb-bd-like_fold"/>
</dbReference>
<accession>A0A3Q7GRJ3</accession>
<evidence type="ECO:0000256" key="23">
    <source>
        <dbReference type="ARBA" id="ARBA00023170"/>
    </source>
</evidence>
<evidence type="ECO:0000256" key="16">
    <source>
        <dbReference type="ARBA" id="ARBA00022729"/>
    </source>
</evidence>
<evidence type="ECO:0000256" key="7">
    <source>
        <dbReference type="ARBA" id="ARBA00010418"/>
    </source>
</evidence>
<dbReference type="Pfam" id="PF14686">
    <property type="entry name" value="fn3_3"/>
    <property type="match status" value="2"/>
</dbReference>
<keyword evidence="10" id="KW-0964">Secreted</keyword>
<dbReference type="Gramene" id="Solyc04g014400.3.1">
    <property type="protein sequence ID" value="Solyc04g014400.3.1"/>
    <property type="gene ID" value="Solyc04g014400.3"/>
</dbReference>
<dbReference type="Proteomes" id="UP000004994">
    <property type="component" value="Chromosome 4"/>
</dbReference>
<reference evidence="32" key="2">
    <citation type="submission" date="2019-01" db="UniProtKB">
        <authorList>
            <consortium name="EnsemblPlants"/>
        </authorList>
    </citation>
    <scope>IDENTIFICATION</scope>
    <source>
        <strain evidence="32">cv. Heinz 1706</strain>
    </source>
</reference>
<dbReference type="InterPro" id="IPR008979">
    <property type="entry name" value="Galactose-bd-like_sf"/>
</dbReference>
<keyword evidence="14" id="KW-0808">Transferase</keyword>
<dbReference type="Pfam" id="PF07714">
    <property type="entry name" value="PK_Tyr_Ser-Thr"/>
    <property type="match status" value="1"/>
</dbReference>
<dbReference type="SUPFAM" id="SSF56112">
    <property type="entry name" value="Protein kinase-like (PK-like)"/>
    <property type="match status" value="1"/>
</dbReference>
<dbReference type="Pfam" id="PF00560">
    <property type="entry name" value="LRR_1"/>
    <property type="match status" value="5"/>
</dbReference>
<dbReference type="InterPro" id="IPR029411">
    <property type="entry name" value="RG-lyase_III"/>
</dbReference>
<dbReference type="SUPFAM" id="SSF74650">
    <property type="entry name" value="Galactose mutarotase-like"/>
    <property type="match status" value="2"/>
</dbReference>
<dbReference type="InterPro" id="IPR000719">
    <property type="entry name" value="Prot_kinase_dom"/>
</dbReference>
<dbReference type="SUPFAM" id="SSF49452">
    <property type="entry name" value="Starch-binding domain-like"/>
    <property type="match status" value="1"/>
</dbReference>
<evidence type="ECO:0000256" key="3">
    <source>
        <dbReference type="ARBA" id="ARBA00004479"/>
    </source>
</evidence>
<dbReference type="InterPro" id="IPR003591">
    <property type="entry name" value="Leu-rich_rpt_typical-subtyp"/>
</dbReference>
<keyword evidence="11" id="KW-0723">Serine/threonine-protein kinase</keyword>
<evidence type="ECO:0000256" key="12">
    <source>
        <dbReference type="ARBA" id="ARBA00022553"/>
    </source>
</evidence>
<keyword evidence="12" id="KW-0597">Phosphoprotein</keyword>
<dbReference type="SUPFAM" id="SSF49785">
    <property type="entry name" value="Galactose-binding domain-like"/>
    <property type="match status" value="2"/>
</dbReference>
<evidence type="ECO:0000256" key="22">
    <source>
        <dbReference type="ARBA" id="ARBA00023136"/>
    </source>
</evidence>
<keyword evidence="13" id="KW-0433">Leucine-rich repeat</keyword>
<dbReference type="GO" id="GO:0005886">
    <property type="term" value="C:plasma membrane"/>
    <property type="evidence" value="ECO:0007669"/>
    <property type="project" value="UniProtKB-SubCell"/>
</dbReference>
<dbReference type="SUPFAM" id="SSF52047">
    <property type="entry name" value="RNI-like"/>
    <property type="match status" value="1"/>
</dbReference>
<dbReference type="Gene3D" id="3.30.200.20">
    <property type="entry name" value="Phosphorylase Kinase, domain 1"/>
    <property type="match status" value="1"/>
</dbReference>
<dbReference type="InterPro" id="IPR001611">
    <property type="entry name" value="Leu-rich_rpt"/>
</dbReference>
<dbReference type="SUPFAM" id="SSF52058">
    <property type="entry name" value="L domain-like"/>
    <property type="match status" value="3"/>
</dbReference>
<evidence type="ECO:0000256" key="20">
    <source>
        <dbReference type="ARBA" id="ARBA00022840"/>
    </source>
</evidence>
<evidence type="ECO:0000256" key="4">
    <source>
        <dbReference type="ARBA" id="ARBA00004496"/>
    </source>
</evidence>
<evidence type="ECO:0000256" key="14">
    <source>
        <dbReference type="ARBA" id="ARBA00022679"/>
    </source>
</evidence>
<dbReference type="PROSITE" id="PS00109">
    <property type="entry name" value="PROTEIN_KINASE_TYR"/>
    <property type="match status" value="1"/>
</dbReference>
<evidence type="ECO:0000256" key="26">
    <source>
        <dbReference type="ARBA" id="ARBA00047899"/>
    </source>
</evidence>
<keyword evidence="23" id="KW-0675">Receptor</keyword>
<dbReference type="GO" id="GO:0102210">
    <property type="term" value="F:rhamnogalacturonan endolyase activity"/>
    <property type="evidence" value="ECO:0007669"/>
    <property type="project" value="UniProtKB-EC"/>
</dbReference>
<dbReference type="Gene3D" id="2.60.40.1120">
    <property type="entry name" value="Carboxypeptidase-like, regulatory domain"/>
    <property type="match status" value="1"/>
</dbReference>
<keyword evidence="16" id="KW-0732">Signal</keyword>
<evidence type="ECO:0000256" key="28">
    <source>
        <dbReference type="ARBA" id="ARBA00063228"/>
    </source>
</evidence>
<evidence type="ECO:0000256" key="18">
    <source>
        <dbReference type="ARBA" id="ARBA00022741"/>
    </source>
</evidence>
<dbReference type="InterPro" id="IPR001245">
    <property type="entry name" value="Ser-Thr/Tyr_kinase_cat_dom"/>
</dbReference>
<dbReference type="PaxDb" id="4081-Solyc04g014430.1.1"/>